<reference evidence="1" key="1">
    <citation type="submission" date="2019-10" db="EMBL/GenBank/DDBJ databases">
        <authorList>
            <consortium name="DOE Joint Genome Institute"/>
            <person name="Kuo A."/>
            <person name="Miyauchi S."/>
            <person name="Kiss E."/>
            <person name="Drula E."/>
            <person name="Kohler A."/>
            <person name="Sanchez-Garcia M."/>
            <person name="Andreopoulos B."/>
            <person name="Barry K.W."/>
            <person name="Bonito G."/>
            <person name="Buee M."/>
            <person name="Carver A."/>
            <person name="Chen C."/>
            <person name="Cichocki N."/>
            <person name="Clum A."/>
            <person name="Culley D."/>
            <person name="Crous P.W."/>
            <person name="Fauchery L."/>
            <person name="Girlanda M."/>
            <person name="Hayes R."/>
            <person name="Keri Z."/>
            <person name="Labutti K."/>
            <person name="Lipzen A."/>
            <person name="Lombard V."/>
            <person name="Magnuson J."/>
            <person name="Maillard F."/>
            <person name="Morin E."/>
            <person name="Murat C."/>
            <person name="Nolan M."/>
            <person name="Ohm R."/>
            <person name="Pangilinan J."/>
            <person name="Pereira M."/>
            <person name="Perotto S."/>
            <person name="Peter M."/>
            <person name="Riley R."/>
            <person name="Sitrit Y."/>
            <person name="Stielow B."/>
            <person name="Szollosi G."/>
            <person name="Zifcakova L."/>
            <person name="Stursova M."/>
            <person name="Spatafora J.W."/>
            <person name="Tedersoo L."/>
            <person name="Vaario L.-M."/>
            <person name="Yamada A."/>
            <person name="Yan M."/>
            <person name="Wang P."/>
            <person name="Xu J."/>
            <person name="Bruns T."/>
            <person name="Baldrian P."/>
            <person name="Vilgalys R."/>
            <person name="Henrissat B."/>
            <person name="Grigoriev I.V."/>
            <person name="Hibbett D."/>
            <person name="Nagy L.G."/>
            <person name="Martin F.M."/>
        </authorList>
    </citation>
    <scope>NUCLEOTIDE SEQUENCE</scope>
    <source>
        <strain evidence="1">P2</strain>
    </source>
</reference>
<name>A0ACB6ZQT8_THEGA</name>
<comment type="caution">
    <text evidence="1">The sequence shown here is derived from an EMBL/GenBank/DDBJ whole genome shotgun (WGS) entry which is preliminary data.</text>
</comment>
<accession>A0ACB6ZQT8</accession>
<organism evidence="1 2">
    <name type="scientific">Thelephora ganbajun</name>
    <name type="common">Ganba fungus</name>
    <dbReference type="NCBI Taxonomy" id="370292"/>
    <lineage>
        <taxon>Eukaryota</taxon>
        <taxon>Fungi</taxon>
        <taxon>Dikarya</taxon>
        <taxon>Basidiomycota</taxon>
        <taxon>Agaricomycotina</taxon>
        <taxon>Agaricomycetes</taxon>
        <taxon>Thelephorales</taxon>
        <taxon>Thelephoraceae</taxon>
        <taxon>Thelephora</taxon>
    </lineage>
</organism>
<gene>
    <name evidence="1" type="ORF">BDM02DRAFT_3110010</name>
</gene>
<dbReference type="Proteomes" id="UP000886501">
    <property type="component" value="Unassembled WGS sequence"/>
</dbReference>
<proteinExistence type="predicted"/>
<sequence length="651" mass="73007">MEPTTSTALSATTPIASPSKSTLAPNRKGGPKVDVFLASLQTAGSQPSLEDLERRRPREYAHPESTLYAKQYNEVMGHLDRSFTKEQLRQFGEKYQLDPRLWRSHRRKVDYARAIVENAWGWPSLRDIEKRKREKTEVVTEMFNVSRSQLFLILGKDGSDLLQLANDFSVRISTIPKPLALKVQGLRSSLKQVSERIGTLKRSIVEEMVRYDGSEPLSKGYIEKISRLSSAFVESFGDQLRICAADSRNLSAAKRLINRATHHLRERPKLPLLSHIPPPPTSSFGYSAEEEVYSMYPFVPHTPLPWTMGDSSVFRIRKLSDWLTQNSTIGVVVTGVLNSGSVVNTSREPIDLRGALLDSLPGESPNRIRTCTASIGHILFSHSDGQKTTLAPPMKGHGPYSKILNWIQSERPRSEFVPSVPPSLATPSEPRFRNLHRLTYRASGTLTLPSSSPRVLKLEIPLELRDVGSDANVTNTTMEHILQTSGMPRMWMGCQSEVDMLMPHRPVDMRLSIQDFSLAPETTLPLVLQQYVAELDSYLQSQKFGKMEQPAPPTSFLFQGIDYELHLTGSVRRNINPSSTDKLGGVVTETILDLETSQRSSVCLVNGGNPMVDVEWNEFLSQCDKMTTFQHRPTNSLILDDLDANDINTTR</sequence>
<dbReference type="EMBL" id="MU117972">
    <property type="protein sequence ID" value="KAF9651892.1"/>
    <property type="molecule type" value="Genomic_DNA"/>
</dbReference>
<protein>
    <submittedName>
        <fullName evidence="1">Uncharacterized protein</fullName>
    </submittedName>
</protein>
<evidence type="ECO:0000313" key="2">
    <source>
        <dbReference type="Proteomes" id="UP000886501"/>
    </source>
</evidence>
<keyword evidence="2" id="KW-1185">Reference proteome</keyword>
<reference evidence="1" key="2">
    <citation type="journal article" date="2020" name="Nat. Commun.">
        <title>Large-scale genome sequencing of mycorrhizal fungi provides insights into the early evolution of symbiotic traits.</title>
        <authorList>
            <person name="Miyauchi S."/>
            <person name="Kiss E."/>
            <person name="Kuo A."/>
            <person name="Drula E."/>
            <person name="Kohler A."/>
            <person name="Sanchez-Garcia M."/>
            <person name="Morin E."/>
            <person name="Andreopoulos B."/>
            <person name="Barry K.W."/>
            <person name="Bonito G."/>
            <person name="Buee M."/>
            <person name="Carver A."/>
            <person name="Chen C."/>
            <person name="Cichocki N."/>
            <person name="Clum A."/>
            <person name="Culley D."/>
            <person name="Crous P.W."/>
            <person name="Fauchery L."/>
            <person name="Girlanda M."/>
            <person name="Hayes R.D."/>
            <person name="Keri Z."/>
            <person name="LaButti K."/>
            <person name="Lipzen A."/>
            <person name="Lombard V."/>
            <person name="Magnuson J."/>
            <person name="Maillard F."/>
            <person name="Murat C."/>
            <person name="Nolan M."/>
            <person name="Ohm R.A."/>
            <person name="Pangilinan J."/>
            <person name="Pereira M.F."/>
            <person name="Perotto S."/>
            <person name="Peter M."/>
            <person name="Pfister S."/>
            <person name="Riley R."/>
            <person name="Sitrit Y."/>
            <person name="Stielow J.B."/>
            <person name="Szollosi G."/>
            <person name="Zifcakova L."/>
            <person name="Stursova M."/>
            <person name="Spatafora J.W."/>
            <person name="Tedersoo L."/>
            <person name="Vaario L.M."/>
            <person name="Yamada A."/>
            <person name="Yan M."/>
            <person name="Wang P."/>
            <person name="Xu J."/>
            <person name="Bruns T."/>
            <person name="Baldrian P."/>
            <person name="Vilgalys R."/>
            <person name="Dunand C."/>
            <person name="Henrissat B."/>
            <person name="Grigoriev I.V."/>
            <person name="Hibbett D."/>
            <person name="Nagy L.G."/>
            <person name="Martin F.M."/>
        </authorList>
    </citation>
    <scope>NUCLEOTIDE SEQUENCE</scope>
    <source>
        <strain evidence="1">P2</strain>
    </source>
</reference>
<evidence type="ECO:0000313" key="1">
    <source>
        <dbReference type="EMBL" id="KAF9651892.1"/>
    </source>
</evidence>